<protein>
    <submittedName>
        <fullName evidence="1">Cardiolipin synthase</fullName>
    </submittedName>
</protein>
<dbReference type="AlphaFoldDB" id="A0A9D1D6Q4"/>
<comment type="caution">
    <text evidence="1">The sequence shown here is derived from an EMBL/GenBank/DDBJ whole genome shotgun (WGS) entry which is preliminary data.</text>
</comment>
<sequence>YLFDATCIEAIGEDFQRTFEVSEEITWRKCRNTSLFQRLFRAALRVFSPLM</sequence>
<gene>
    <name evidence="1" type="ORF">IAA70_00175</name>
</gene>
<dbReference type="Proteomes" id="UP000824258">
    <property type="component" value="Unassembled WGS sequence"/>
</dbReference>
<evidence type="ECO:0000313" key="1">
    <source>
        <dbReference type="EMBL" id="HIR08798.1"/>
    </source>
</evidence>
<evidence type="ECO:0000313" key="2">
    <source>
        <dbReference type="Proteomes" id="UP000824258"/>
    </source>
</evidence>
<name>A0A9D1D6Q4_9FIRM</name>
<feature type="non-terminal residue" evidence="1">
    <location>
        <position position="1"/>
    </location>
</feature>
<dbReference type="EMBL" id="DVGD01000006">
    <property type="protein sequence ID" value="HIR08798.1"/>
    <property type="molecule type" value="Genomic_DNA"/>
</dbReference>
<accession>A0A9D1D6Q4</accession>
<reference evidence="1" key="2">
    <citation type="journal article" date="2021" name="PeerJ">
        <title>Extensive microbial diversity within the chicken gut microbiome revealed by metagenomics and culture.</title>
        <authorList>
            <person name="Gilroy R."/>
            <person name="Ravi A."/>
            <person name="Getino M."/>
            <person name="Pursley I."/>
            <person name="Horton D.L."/>
            <person name="Alikhan N.F."/>
            <person name="Baker D."/>
            <person name="Gharbi K."/>
            <person name="Hall N."/>
            <person name="Watson M."/>
            <person name="Adriaenssens E.M."/>
            <person name="Foster-Nyarko E."/>
            <person name="Jarju S."/>
            <person name="Secka A."/>
            <person name="Antonio M."/>
            <person name="Oren A."/>
            <person name="Chaudhuri R.R."/>
            <person name="La Ragione R."/>
            <person name="Hildebrand F."/>
            <person name="Pallen M.J."/>
        </authorList>
    </citation>
    <scope>NUCLEOTIDE SEQUENCE</scope>
    <source>
        <strain evidence="1">ChiHjej9B8-7071</strain>
    </source>
</reference>
<proteinExistence type="predicted"/>
<reference evidence="1" key="1">
    <citation type="submission" date="2020-10" db="EMBL/GenBank/DDBJ databases">
        <authorList>
            <person name="Gilroy R."/>
        </authorList>
    </citation>
    <scope>NUCLEOTIDE SEQUENCE</scope>
    <source>
        <strain evidence="1">ChiHjej9B8-7071</strain>
    </source>
</reference>
<organism evidence="1 2">
    <name type="scientific">Candidatus Avoscillospira stercoripullorum</name>
    <dbReference type="NCBI Taxonomy" id="2840709"/>
    <lineage>
        <taxon>Bacteria</taxon>
        <taxon>Bacillati</taxon>
        <taxon>Bacillota</taxon>
        <taxon>Clostridia</taxon>
        <taxon>Eubacteriales</taxon>
        <taxon>Oscillospiraceae</taxon>
        <taxon>Oscillospiraceae incertae sedis</taxon>
        <taxon>Candidatus Avoscillospira</taxon>
    </lineage>
</organism>